<evidence type="ECO:0000256" key="6">
    <source>
        <dbReference type="ARBA" id="ARBA00048539"/>
    </source>
</evidence>
<dbReference type="Gene3D" id="3.40.50.620">
    <property type="entry name" value="HUPs"/>
    <property type="match status" value="1"/>
</dbReference>
<keyword evidence="3" id="KW-0819">tRNA processing</keyword>
<dbReference type="EMBL" id="JAULSR010000001">
    <property type="protein sequence ID" value="KAK0634746.1"/>
    <property type="molecule type" value="Genomic_DNA"/>
</dbReference>
<feature type="domain" description="tRNA(Ile)-lysidine/2-thiocytidine synthase N-terminal" evidence="7">
    <location>
        <begin position="290"/>
        <end position="335"/>
    </location>
</feature>
<comment type="caution">
    <text evidence="8">The sequence shown here is derived from an EMBL/GenBank/DDBJ whole genome shotgun (WGS) entry which is preliminary data.</text>
</comment>
<dbReference type="EC" id="6.3.4.19" evidence="1"/>
<evidence type="ECO:0000313" key="8">
    <source>
        <dbReference type="EMBL" id="KAK0634746.1"/>
    </source>
</evidence>
<keyword evidence="9" id="KW-1185">Reference proteome</keyword>
<dbReference type="InterPro" id="IPR012795">
    <property type="entry name" value="tRNA_Ile_lys_synt_N"/>
</dbReference>
<accession>A0AA40CDE8</accession>
<dbReference type="HAMAP" id="MF_01161">
    <property type="entry name" value="tRNA_Ile_lys_synt"/>
    <property type="match status" value="1"/>
</dbReference>
<gene>
    <name evidence="8" type="ORF">B0T17DRAFT_480522</name>
</gene>
<evidence type="ECO:0000256" key="4">
    <source>
        <dbReference type="ARBA" id="ARBA00022741"/>
    </source>
</evidence>
<protein>
    <recommendedName>
        <fullName evidence="1">tRNA(Ile)-lysidine synthetase</fullName>
        <ecNumber evidence="1">6.3.4.19</ecNumber>
    </recommendedName>
</protein>
<dbReference type="GO" id="GO:0005524">
    <property type="term" value="F:ATP binding"/>
    <property type="evidence" value="ECO:0007669"/>
    <property type="project" value="UniProtKB-KW"/>
</dbReference>
<keyword evidence="5" id="KW-0067">ATP-binding</keyword>
<evidence type="ECO:0000313" key="9">
    <source>
        <dbReference type="Proteomes" id="UP001174934"/>
    </source>
</evidence>
<evidence type="ECO:0000256" key="2">
    <source>
        <dbReference type="ARBA" id="ARBA00022598"/>
    </source>
</evidence>
<evidence type="ECO:0000256" key="1">
    <source>
        <dbReference type="ARBA" id="ARBA00013267"/>
    </source>
</evidence>
<dbReference type="GO" id="GO:0008033">
    <property type="term" value="P:tRNA processing"/>
    <property type="evidence" value="ECO:0007669"/>
    <property type="project" value="UniProtKB-KW"/>
</dbReference>
<evidence type="ECO:0000256" key="5">
    <source>
        <dbReference type="ARBA" id="ARBA00022840"/>
    </source>
</evidence>
<dbReference type="GO" id="GO:0032267">
    <property type="term" value="F:tRNA(Ile)-lysidine synthase activity"/>
    <property type="evidence" value="ECO:0007669"/>
    <property type="project" value="UniProtKB-EC"/>
</dbReference>
<dbReference type="InterPro" id="IPR012094">
    <property type="entry name" value="tRNA_Ile_lys_synt"/>
</dbReference>
<dbReference type="PANTHER" id="PTHR43033">
    <property type="entry name" value="TRNA(ILE)-LYSIDINE SYNTHASE-RELATED"/>
    <property type="match status" value="1"/>
</dbReference>
<keyword evidence="4" id="KW-0547">Nucleotide-binding</keyword>
<evidence type="ECO:0000259" key="7">
    <source>
        <dbReference type="Pfam" id="PF01171"/>
    </source>
</evidence>
<proteinExistence type="inferred from homology"/>
<dbReference type="Pfam" id="PF01171">
    <property type="entry name" value="ATP_bind_3"/>
    <property type="match status" value="2"/>
</dbReference>
<organism evidence="8 9">
    <name type="scientific">Bombardia bombarda</name>
    <dbReference type="NCBI Taxonomy" id="252184"/>
    <lineage>
        <taxon>Eukaryota</taxon>
        <taxon>Fungi</taxon>
        <taxon>Dikarya</taxon>
        <taxon>Ascomycota</taxon>
        <taxon>Pezizomycotina</taxon>
        <taxon>Sordariomycetes</taxon>
        <taxon>Sordariomycetidae</taxon>
        <taxon>Sordariales</taxon>
        <taxon>Lasiosphaeriaceae</taxon>
        <taxon>Bombardia</taxon>
    </lineage>
</organism>
<dbReference type="InterPro" id="IPR011063">
    <property type="entry name" value="TilS/TtcA_N"/>
</dbReference>
<dbReference type="AlphaFoldDB" id="A0AA40CDE8"/>
<dbReference type="CDD" id="cd01992">
    <property type="entry name" value="TilS_N"/>
    <property type="match status" value="1"/>
</dbReference>
<dbReference type="PANTHER" id="PTHR43033:SF1">
    <property type="entry name" value="TRNA(ILE)-LYSIDINE SYNTHASE-RELATED"/>
    <property type="match status" value="1"/>
</dbReference>
<dbReference type="InterPro" id="IPR014729">
    <property type="entry name" value="Rossmann-like_a/b/a_fold"/>
</dbReference>
<keyword evidence="2" id="KW-0436">Ligase</keyword>
<name>A0AA40CDE8_9PEZI</name>
<evidence type="ECO:0000256" key="3">
    <source>
        <dbReference type="ARBA" id="ARBA00022694"/>
    </source>
</evidence>
<dbReference type="SUPFAM" id="SSF52402">
    <property type="entry name" value="Adenine nucleotide alpha hydrolases-like"/>
    <property type="match status" value="1"/>
</dbReference>
<dbReference type="Proteomes" id="UP001174934">
    <property type="component" value="Unassembled WGS sequence"/>
</dbReference>
<feature type="domain" description="tRNA(Ile)-lysidine/2-thiocytidine synthase N-terminal" evidence="7">
    <location>
        <begin position="48"/>
        <end position="200"/>
    </location>
</feature>
<comment type="catalytic activity">
    <reaction evidence="6">
        <text>cytidine(34) in tRNA(Ile2) + L-lysine + ATP = lysidine(34) in tRNA(Ile2) + AMP + diphosphate + H(+)</text>
        <dbReference type="Rhea" id="RHEA:43744"/>
        <dbReference type="Rhea" id="RHEA-COMP:10625"/>
        <dbReference type="Rhea" id="RHEA-COMP:10670"/>
        <dbReference type="ChEBI" id="CHEBI:15378"/>
        <dbReference type="ChEBI" id="CHEBI:30616"/>
        <dbReference type="ChEBI" id="CHEBI:32551"/>
        <dbReference type="ChEBI" id="CHEBI:33019"/>
        <dbReference type="ChEBI" id="CHEBI:82748"/>
        <dbReference type="ChEBI" id="CHEBI:83665"/>
        <dbReference type="ChEBI" id="CHEBI:456215"/>
        <dbReference type="EC" id="6.3.4.19"/>
    </reaction>
</comment>
<sequence length="639" mass="73299">MGTPITVTTRIFHRTARAVSNDEFVAAVQAVAVPRFPRARPHIMRGVGLAISGGVDSMALAFLCNRAKLRDPWLRISDNLIQYFICLVVDHRLREGSTEEAKNVVRVLKERIGLKAEVLGISWDEFVGKDNAISPKDLPNLETAARQLRYRSLGNGCRRWDMASLFAAHHQDDQYETVLMRLLSGHGYRGLRGMRAATDIPECYDLHGLYQSGFVDDQLRRSPFYNMNPTRHQQRHMRRNLRDDIDYHLLQTEMYRGLRSNTQPFFDEYDEIARGSKRAPPLQPLDVEDGGIQIYRPLLHFGKDRLIATCLENDIPWFEDHTNTDQTLTLRNAVRYMSRNHDLPVALQKPAILRLAEVCENKVAREEAAAERFMDRVVIHNIELNAGTAVVEVPSMPLPRFPTHSAASPARRQKRLEQYRRIAALMIRKLIAIVTPEREITPVGNLDYLVSLLFPSLIGDDMDPTRPTHRGPPKAYVICGVHFIPLIGDFPIRWLISRAPHASNVKRPTQYFHPLHTRLRSRHRYSNRWKFPAGWSPWLLFDGRYWVRIKSRLPTGVCVEPFEPEHQKGFREGLGDDGARNELALKLKRYAPGKVRYTLPAIYALFDVSYLLQGENHFERMVRMLAEEEASVVVGEMGG</sequence>
<reference evidence="8" key="1">
    <citation type="submission" date="2023-06" db="EMBL/GenBank/DDBJ databases">
        <title>Genome-scale phylogeny and comparative genomics of the fungal order Sordariales.</title>
        <authorList>
            <consortium name="Lawrence Berkeley National Laboratory"/>
            <person name="Hensen N."/>
            <person name="Bonometti L."/>
            <person name="Westerberg I."/>
            <person name="Brannstrom I.O."/>
            <person name="Guillou S."/>
            <person name="Cros-Aarteil S."/>
            <person name="Calhoun S."/>
            <person name="Haridas S."/>
            <person name="Kuo A."/>
            <person name="Mondo S."/>
            <person name="Pangilinan J."/>
            <person name="Riley R."/>
            <person name="LaButti K."/>
            <person name="Andreopoulos B."/>
            <person name="Lipzen A."/>
            <person name="Chen C."/>
            <person name="Yanf M."/>
            <person name="Daum C."/>
            <person name="Ng V."/>
            <person name="Clum A."/>
            <person name="Steindorff A."/>
            <person name="Ohm R."/>
            <person name="Martin F."/>
            <person name="Silar P."/>
            <person name="Natvig D."/>
            <person name="Lalanne C."/>
            <person name="Gautier V."/>
            <person name="Ament-velasquez S.L."/>
            <person name="Kruys A."/>
            <person name="Hutchinson M.I."/>
            <person name="Powell A.J."/>
            <person name="Barry K."/>
            <person name="Miller A.N."/>
            <person name="Grigoriev I.V."/>
            <person name="Debuchy R."/>
            <person name="Gladieux P."/>
            <person name="Thoren M.H."/>
            <person name="Johannesson H."/>
        </authorList>
    </citation>
    <scope>NUCLEOTIDE SEQUENCE</scope>
    <source>
        <strain evidence="8">SMH3391-2</strain>
    </source>
</reference>